<dbReference type="EMBL" id="CP012333">
    <property type="protein sequence ID" value="AKV01655.1"/>
    <property type="molecule type" value="Genomic_DNA"/>
</dbReference>
<dbReference type="InterPro" id="IPR029058">
    <property type="entry name" value="AB_hydrolase_fold"/>
</dbReference>
<name>A0A0K1Q8C4_9BACT</name>
<evidence type="ECO:0008006" key="3">
    <source>
        <dbReference type="Google" id="ProtNLM"/>
    </source>
</evidence>
<dbReference type="SUPFAM" id="SSF53474">
    <property type="entry name" value="alpha/beta-Hydrolases"/>
    <property type="match status" value="1"/>
</dbReference>
<gene>
    <name evidence="1" type="ORF">AKJ09_08318</name>
</gene>
<protein>
    <recommendedName>
        <fullName evidence="3">Phospholipase/carboxylesterase/thioesterase domain-containing protein</fullName>
    </recommendedName>
</protein>
<accession>A0A0K1Q8C4</accession>
<reference evidence="1 2" key="1">
    <citation type="submission" date="2015-08" db="EMBL/GenBank/DDBJ databases">
        <authorList>
            <person name="Babu N.S."/>
            <person name="Beckwith C.J."/>
            <person name="Beseler K.G."/>
            <person name="Brison A."/>
            <person name="Carone J.V."/>
            <person name="Caskin T.P."/>
            <person name="Diamond M."/>
            <person name="Durham M.E."/>
            <person name="Foxe J.M."/>
            <person name="Go M."/>
            <person name="Henderson B.A."/>
            <person name="Jones I.B."/>
            <person name="McGettigan J.A."/>
            <person name="Micheletti S.J."/>
            <person name="Nasrallah M.E."/>
            <person name="Ortiz D."/>
            <person name="Piller C.R."/>
            <person name="Privatt S.R."/>
            <person name="Schneider S.L."/>
            <person name="Sharp S."/>
            <person name="Smith T.C."/>
            <person name="Stanton J.D."/>
            <person name="Ullery H.E."/>
            <person name="Wilson R.J."/>
            <person name="Serrano M.G."/>
            <person name="Buck G."/>
            <person name="Lee V."/>
            <person name="Wang Y."/>
            <person name="Carvalho R."/>
            <person name="Voegtly L."/>
            <person name="Shi R."/>
            <person name="Duckworth R."/>
            <person name="Johnson A."/>
            <person name="Loviza R."/>
            <person name="Walstead R."/>
            <person name="Shah Z."/>
            <person name="Kiflezghi M."/>
            <person name="Wade K."/>
            <person name="Ball S.L."/>
            <person name="Bradley K.W."/>
            <person name="Asai D.J."/>
            <person name="Bowman C.A."/>
            <person name="Russell D.A."/>
            <person name="Pope W.H."/>
            <person name="Jacobs-Sera D."/>
            <person name="Hendrix R.W."/>
            <person name="Hatfull G.F."/>
        </authorList>
    </citation>
    <scope>NUCLEOTIDE SEQUENCE [LARGE SCALE GENOMIC DNA]</scope>
    <source>
        <strain evidence="1 2">DSM 27648</strain>
    </source>
</reference>
<dbReference type="AlphaFoldDB" id="A0A0K1Q8C4"/>
<dbReference type="STRING" id="1391654.AKJ09_08318"/>
<dbReference type="Proteomes" id="UP000064967">
    <property type="component" value="Chromosome"/>
</dbReference>
<dbReference type="Gene3D" id="3.40.50.1820">
    <property type="entry name" value="alpha/beta hydrolase"/>
    <property type="match status" value="1"/>
</dbReference>
<evidence type="ECO:0000313" key="2">
    <source>
        <dbReference type="Proteomes" id="UP000064967"/>
    </source>
</evidence>
<dbReference type="KEGG" id="llu:AKJ09_08318"/>
<evidence type="ECO:0000313" key="1">
    <source>
        <dbReference type="EMBL" id="AKV01655.1"/>
    </source>
</evidence>
<organism evidence="1 2">
    <name type="scientific">Labilithrix luteola</name>
    <dbReference type="NCBI Taxonomy" id="1391654"/>
    <lineage>
        <taxon>Bacteria</taxon>
        <taxon>Pseudomonadati</taxon>
        <taxon>Myxococcota</taxon>
        <taxon>Polyangia</taxon>
        <taxon>Polyangiales</taxon>
        <taxon>Labilitrichaceae</taxon>
        <taxon>Labilithrix</taxon>
    </lineage>
</organism>
<keyword evidence="2" id="KW-1185">Reference proteome</keyword>
<sequence>MALASNESWCPDGFEVGPQDTCFAIPDAHDKNTPILVYLHGMYTGHGSAEEWALVHSAVGRGFAVVIPRGRRGACAWKAELKDHFCWPHEVDDPPSFKAVVQDWDRVLWQVDALLEGGTHKRYVLGFSNGGFFATYVASHGLFPADGWAIVNGGPLEPTPKAPKKTPMLLVSAQGDSEQGPKMKELHDSLAKAGWTHAYCSRPGASALATEDVDAALRFFKRDADGTLKSGGGGYACEGGTKSAL</sequence>
<proteinExistence type="predicted"/>